<dbReference type="Gene3D" id="1.20.1420.30">
    <property type="entry name" value="NCX, central ion-binding region"/>
    <property type="match status" value="1"/>
</dbReference>
<dbReference type="Proteomes" id="UP000594454">
    <property type="component" value="Chromosome 2"/>
</dbReference>
<feature type="transmembrane region" description="Helical" evidence="2">
    <location>
        <begin position="164"/>
        <end position="187"/>
    </location>
</feature>
<sequence>MCIFVRQNPKCHEFEWLINWMYFMFCEMDMDTTTFTTMIAIIVGIVLLIILSLVIISFVRMAPCFLATAHLLRFDEHSAGSVYLVLLTYGGDVIENAHIFNVDTSTAFNETLGSAIFTLAVFGGALAVVNQFALTPAYFVRDTVFALFGLIFTTVVYVHEEIDLHYALIFMGIYFLYLVYVVVEFLIHQALYKVESKHSQERGLDFSIDDMAPAHQPIQLKFEVNDSLQYGELEGPNTFLFKQFFTSLNPIRLDVMKEMNTFFKCCFLVGMPLHVIYILCIPCFDYKLPNHGWSKLTICVNLVVAGPILVSLFTFSGTPYIFAWIPGTLLAVAVFFTSRTDRPPKYHIAFAFLGVIMCMAFHFVLEHELMNLFHNLGLFMGIRRQTIGLSFLAWADNITLAVWISRLADWGYSRTSFAAVYMGVLLGKPHKVLANSFFETQTQIQFS</sequence>
<keyword evidence="2" id="KW-0472">Membrane</keyword>
<feature type="transmembrane region" description="Helical" evidence="2">
    <location>
        <begin position="38"/>
        <end position="59"/>
    </location>
</feature>
<feature type="transmembrane region" description="Helical" evidence="2">
    <location>
        <begin position="139"/>
        <end position="158"/>
    </location>
</feature>
<evidence type="ECO:0000313" key="4">
    <source>
        <dbReference type="Proteomes" id="UP000594454"/>
    </source>
</evidence>
<reference evidence="3 4" key="1">
    <citation type="submission" date="2020-11" db="EMBL/GenBank/DDBJ databases">
        <authorList>
            <person name="Wallbank WR R."/>
            <person name="Pardo Diaz C."/>
            <person name="Kozak K."/>
            <person name="Martin S."/>
            <person name="Jiggins C."/>
            <person name="Moest M."/>
            <person name="Warren A I."/>
            <person name="Generalovic N T."/>
            <person name="Byers J.R.P. K."/>
            <person name="Montejo-Kovacevich G."/>
            <person name="Yen C E."/>
        </authorList>
    </citation>
    <scope>NUCLEOTIDE SEQUENCE [LARGE SCALE GENOMIC DNA]</scope>
</reference>
<organism evidence="3 4">
    <name type="scientific">Hermetia illucens</name>
    <name type="common">Black soldier fly</name>
    <dbReference type="NCBI Taxonomy" id="343691"/>
    <lineage>
        <taxon>Eukaryota</taxon>
        <taxon>Metazoa</taxon>
        <taxon>Ecdysozoa</taxon>
        <taxon>Arthropoda</taxon>
        <taxon>Hexapoda</taxon>
        <taxon>Insecta</taxon>
        <taxon>Pterygota</taxon>
        <taxon>Neoptera</taxon>
        <taxon>Endopterygota</taxon>
        <taxon>Diptera</taxon>
        <taxon>Brachycera</taxon>
        <taxon>Stratiomyomorpha</taxon>
        <taxon>Stratiomyidae</taxon>
        <taxon>Hermetiinae</taxon>
        <taxon>Hermetia</taxon>
    </lineage>
</organism>
<accession>A0A7R8UMN8</accession>
<dbReference type="GO" id="GO:0006874">
    <property type="term" value="P:intracellular calcium ion homeostasis"/>
    <property type="evidence" value="ECO:0007669"/>
    <property type="project" value="TreeGrafter"/>
</dbReference>
<feature type="transmembrane region" description="Helical" evidence="2">
    <location>
        <begin position="293"/>
        <end position="313"/>
    </location>
</feature>
<dbReference type="InterPro" id="IPR044880">
    <property type="entry name" value="NCX_ion-bd_dom_sf"/>
</dbReference>
<proteinExistence type="predicted"/>
<gene>
    <name evidence="3" type="ORF">HERILL_LOCUS6471</name>
</gene>
<feature type="transmembrane region" description="Helical" evidence="2">
    <location>
        <begin position="386"/>
        <end position="404"/>
    </location>
</feature>
<dbReference type="EMBL" id="LR899010">
    <property type="protein sequence ID" value="CAD7083515.1"/>
    <property type="molecule type" value="Genomic_DNA"/>
</dbReference>
<keyword evidence="4" id="KW-1185">Reference proteome</keyword>
<dbReference type="InParanoid" id="A0A7R8UMN8"/>
<dbReference type="GO" id="GO:0016020">
    <property type="term" value="C:membrane"/>
    <property type="evidence" value="ECO:0007669"/>
    <property type="project" value="TreeGrafter"/>
</dbReference>
<name>A0A7R8UMN8_HERIL</name>
<feature type="transmembrane region" description="Helical" evidence="2">
    <location>
        <begin position="261"/>
        <end position="281"/>
    </location>
</feature>
<feature type="transmembrane region" description="Helical" evidence="2">
    <location>
        <begin position="320"/>
        <end position="340"/>
    </location>
</feature>
<dbReference type="OrthoDB" id="407410at2759"/>
<dbReference type="PANTHER" id="PTHR12266:SF0">
    <property type="entry name" value="MITOCHONDRIAL SODIUM_CALCIUM EXCHANGER PROTEIN"/>
    <property type="match status" value="1"/>
</dbReference>
<evidence type="ECO:0000256" key="2">
    <source>
        <dbReference type="SAM" id="Phobius"/>
    </source>
</evidence>
<keyword evidence="2" id="KW-1133">Transmembrane helix</keyword>
<dbReference type="AlphaFoldDB" id="A0A7R8UMN8"/>
<protein>
    <submittedName>
        <fullName evidence="3">Uncharacterized protein</fullName>
    </submittedName>
</protein>
<dbReference type="GO" id="GO:0005432">
    <property type="term" value="F:calcium:sodium antiporter activity"/>
    <property type="evidence" value="ECO:0007669"/>
    <property type="project" value="TreeGrafter"/>
</dbReference>
<keyword evidence="1" id="KW-0813">Transport</keyword>
<keyword evidence="2" id="KW-0812">Transmembrane</keyword>
<feature type="transmembrane region" description="Helical" evidence="2">
    <location>
        <begin position="112"/>
        <end position="132"/>
    </location>
</feature>
<evidence type="ECO:0000256" key="1">
    <source>
        <dbReference type="ARBA" id="ARBA00022448"/>
    </source>
</evidence>
<dbReference type="PANTHER" id="PTHR12266">
    <property type="entry name" value="NA+/CA2+ K+ INDEPENDENT EXCHANGER"/>
    <property type="match status" value="1"/>
</dbReference>
<dbReference type="InterPro" id="IPR051359">
    <property type="entry name" value="CaCA_antiporter"/>
</dbReference>
<evidence type="ECO:0000313" key="3">
    <source>
        <dbReference type="EMBL" id="CAD7083515.1"/>
    </source>
</evidence>
<feature type="transmembrane region" description="Helical" evidence="2">
    <location>
        <begin position="346"/>
        <end position="365"/>
    </location>
</feature>